<feature type="transmembrane region" description="Helical" evidence="1">
    <location>
        <begin position="102"/>
        <end position="122"/>
    </location>
</feature>
<keyword evidence="1" id="KW-0812">Transmembrane</keyword>
<comment type="caution">
    <text evidence="2">The sequence shown here is derived from an EMBL/GenBank/DDBJ whole genome shotgun (WGS) entry which is preliminary data.</text>
</comment>
<dbReference type="AlphaFoldDB" id="A0AAE4FLE0"/>
<dbReference type="EMBL" id="JARUIS010000021">
    <property type="protein sequence ID" value="MDS1004498.1"/>
    <property type="molecule type" value="Genomic_DNA"/>
</dbReference>
<dbReference type="Proteomes" id="UP001182303">
    <property type="component" value="Unassembled WGS sequence"/>
</dbReference>
<accession>A0AAE4FLE0</accession>
<gene>
    <name evidence="2" type="ORF">P9J83_13450</name>
</gene>
<protein>
    <submittedName>
        <fullName evidence="2">MerR family transcriptional regulator</fullName>
    </submittedName>
</protein>
<keyword evidence="1" id="KW-0472">Membrane</keyword>
<dbReference type="RefSeq" id="WP_310944055.1">
    <property type="nucleotide sequence ID" value="NZ_JARUIS010000021.1"/>
</dbReference>
<name>A0AAE4FLE0_CLOSG</name>
<proteinExistence type="predicted"/>
<organism evidence="2 3">
    <name type="scientific">Clostridium sporogenes</name>
    <dbReference type="NCBI Taxonomy" id="1509"/>
    <lineage>
        <taxon>Bacteria</taxon>
        <taxon>Bacillati</taxon>
        <taxon>Bacillota</taxon>
        <taxon>Clostridia</taxon>
        <taxon>Eubacteriales</taxon>
        <taxon>Clostridiaceae</taxon>
        <taxon>Clostridium</taxon>
    </lineage>
</organism>
<reference evidence="2" key="1">
    <citation type="submission" date="2023-04" db="EMBL/GenBank/DDBJ databases">
        <title>Assessment of the microbiological origin of a defect in Grana Padano cheese.</title>
        <authorList>
            <person name="Zago M."/>
            <person name="Rossetti L."/>
            <person name="Bonvini B."/>
            <person name="Carminati D."/>
            <person name="Giraffa G."/>
        </authorList>
    </citation>
    <scope>NUCLEOTIDE SEQUENCE</scope>
    <source>
        <strain evidence="2">4990</strain>
    </source>
</reference>
<evidence type="ECO:0000313" key="2">
    <source>
        <dbReference type="EMBL" id="MDS1004498.1"/>
    </source>
</evidence>
<feature type="transmembrane region" description="Helical" evidence="1">
    <location>
        <begin position="216"/>
        <end position="238"/>
    </location>
</feature>
<evidence type="ECO:0000256" key="1">
    <source>
        <dbReference type="SAM" id="Phobius"/>
    </source>
</evidence>
<feature type="transmembrane region" description="Helical" evidence="1">
    <location>
        <begin position="174"/>
        <end position="195"/>
    </location>
</feature>
<feature type="transmembrane region" description="Helical" evidence="1">
    <location>
        <begin position="71"/>
        <end position="90"/>
    </location>
</feature>
<sequence>MQDILNGKIKEVDEKELNLECKKGIIESILKEINKNPNVDLAKYCKDFEYIESDEFTETLDELRELGEISLAHQILITLMLSGPFLWLFINIKNSNYEFIGINSIASIVSTVLLTLLWKSFLKQKNKKVKGTGLILLNIVFAIVLSIGIFVFISKLQQFIFVPKDYLMFKFKPPYSYFTFFFEIEIIIVFIFMLYRKIKNIELKWFECLFKFLKKNIFLTIILNIALMYICVTSVIVVTKDQIKDYNFYNPKGTIYSYNDIYKVQAGFKGKRFKISKGHAGDFYYIINLRDGKKINLYQANSPFEDTYLELEIFDNLIMRISKIQKASSKENYQFCDFDKRYVDRFLRIIENR</sequence>
<evidence type="ECO:0000313" key="3">
    <source>
        <dbReference type="Proteomes" id="UP001182303"/>
    </source>
</evidence>
<feature type="transmembrane region" description="Helical" evidence="1">
    <location>
        <begin position="134"/>
        <end position="154"/>
    </location>
</feature>
<keyword evidence="1" id="KW-1133">Transmembrane helix</keyword>